<dbReference type="NCBIfam" id="NF012161">
    <property type="entry name" value="bla_class_D_main"/>
    <property type="match status" value="1"/>
</dbReference>
<dbReference type="GO" id="GO:0008800">
    <property type="term" value="F:beta-lactamase activity"/>
    <property type="evidence" value="ECO:0007669"/>
    <property type="project" value="UniProtKB-EC"/>
</dbReference>
<dbReference type="KEGG" id="nsh:GXM_03190"/>
<evidence type="ECO:0000256" key="1">
    <source>
        <dbReference type="ARBA" id="ARBA00001526"/>
    </source>
</evidence>
<evidence type="ECO:0000256" key="2">
    <source>
        <dbReference type="ARBA" id="ARBA00007898"/>
    </source>
</evidence>
<evidence type="ECO:0000313" key="10">
    <source>
        <dbReference type="Proteomes" id="UP000326678"/>
    </source>
</evidence>
<dbReference type="PROSITE" id="PS51257">
    <property type="entry name" value="PROKAR_LIPOPROTEIN"/>
    <property type="match status" value="1"/>
</dbReference>
<keyword evidence="7" id="KW-1133">Transmembrane helix</keyword>
<evidence type="ECO:0000256" key="5">
    <source>
        <dbReference type="ARBA" id="ARBA00022801"/>
    </source>
</evidence>
<keyword evidence="10" id="KW-1185">Reference proteome</keyword>
<proteinExistence type="inferred from homology"/>
<dbReference type="GO" id="GO:0071555">
    <property type="term" value="P:cell wall organization"/>
    <property type="evidence" value="ECO:0007669"/>
    <property type="project" value="TreeGrafter"/>
</dbReference>
<keyword evidence="6" id="KW-0046">Antibiotic resistance</keyword>
<dbReference type="GO" id="GO:0005886">
    <property type="term" value="C:plasma membrane"/>
    <property type="evidence" value="ECO:0007669"/>
    <property type="project" value="TreeGrafter"/>
</dbReference>
<comment type="catalytic activity">
    <reaction evidence="1">
        <text>a beta-lactam + H2O = a substituted beta-amino acid</text>
        <dbReference type="Rhea" id="RHEA:20401"/>
        <dbReference type="ChEBI" id="CHEBI:15377"/>
        <dbReference type="ChEBI" id="CHEBI:35627"/>
        <dbReference type="ChEBI" id="CHEBI:140347"/>
        <dbReference type="EC" id="3.5.2.6"/>
    </reaction>
</comment>
<dbReference type="AlphaFoldDB" id="A0A5P8VZ45"/>
<dbReference type="InterPro" id="IPR012338">
    <property type="entry name" value="Beta-lactam/transpept-like"/>
</dbReference>
<evidence type="ECO:0000313" key="9">
    <source>
        <dbReference type="EMBL" id="QFS45713.1"/>
    </source>
</evidence>
<keyword evidence="4" id="KW-0732">Signal</keyword>
<dbReference type="Proteomes" id="UP000326678">
    <property type="component" value="Chromosome Gxm1"/>
</dbReference>
<keyword evidence="7" id="KW-0472">Membrane</keyword>
<reference evidence="9 10" key="1">
    <citation type="submission" date="2019-10" db="EMBL/GenBank/DDBJ databases">
        <title>Genomic and transcriptomic insights into the perfect genentic adaptation of a filamentous nitrogen-fixing cyanobacterium to rice fields.</title>
        <authorList>
            <person name="Chen Z."/>
        </authorList>
    </citation>
    <scope>NUCLEOTIDE SEQUENCE [LARGE SCALE GENOMIC DNA]</scope>
    <source>
        <strain evidence="9">CCNUC1</strain>
    </source>
</reference>
<dbReference type="InterPro" id="IPR001460">
    <property type="entry name" value="PCN-bd_Tpept"/>
</dbReference>
<dbReference type="EMBL" id="CP045226">
    <property type="protein sequence ID" value="QFS45713.1"/>
    <property type="molecule type" value="Genomic_DNA"/>
</dbReference>
<dbReference type="SUPFAM" id="SSF56601">
    <property type="entry name" value="beta-lactamase/transpeptidase-like"/>
    <property type="match status" value="1"/>
</dbReference>
<evidence type="ECO:0000256" key="4">
    <source>
        <dbReference type="ARBA" id="ARBA00022729"/>
    </source>
</evidence>
<dbReference type="Pfam" id="PF00905">
    <property type="entry name" value="Transpeptidase"/>
    <property type="match status" value="1"/>
</dbReference>
<evidence type="ECO:0000256" key="6">
    <source>
        <dbReference type="ARBA" id="ARBA00023251"/>
    </source>
</evidence>
<dbReference type="GO" id="GO:0046677">
    <property type="term" value="P:response to antibiotic"/>
    <property type="evidence" value="ECO:0007669"/>
    <property type="project" value="UniProtKB-KW"/>
</dbReference>
<dbReference type="PANTHER" id="PTHR30627:SF6">
    <property type="entry name" value="BETA-LACTAMASE YBXI-RELATED"/>
    <property type="match status" value="1"/>
</dbReference>
<feature type="transmembrane region" description="Helical" evidence="7">
    <location>
        <begin position="21"/>
        <end position="47"/>
    </location>
</feature>
<dbReference type="InterPro" id="IPR050515">
    <property type="entry name" value="Beta-lactam/transpept"/>
</dbReference>
<dbReference type="GO" id="GO:0008658">
    <property type="term" value="F:penicillin binding"/>
    <property type="evidence" value="ECO:0007669"/>
    <property type="project" value="InterPro"/>
</dbReference>
<accession>A0A5P8VZ45</accession>
<comment type="similarity">
    <text evidence="2">Belongs to the class-D beta-lactamase family.</text>
</comment>
<dbReference type="EC" id="3.5.2.6" evidence="3"/>
<dbReference type="Gene3D" id="3.40.710.10">
    <property type="entry name" value="DD-peptidase/beta-lactamase superfamily"/>
    <property type="match status" value="1"/>
</dbReference>
<protein>
    <recommendedName>
        <fullName evidence="3">beta-lactamase</fullName>
        <ecNumber evidence="3">3.5.2.6</ecNumber>
    </recommendedName>
</protein>
<name>A0A5P8VZ45_9NOSO</name>
<evidence type="ECO:0000256" key="3">
    <source>
        <dbReference type="ARBA" id="ARBA00012865"/>
    </source>
</evidence>
<dbReference type="PANTHER" id="PTHR30627">
    <property type="entry name" value="PEPTIDOGLYCAN D,D-TRANSPEPTIDASE"/>
    <property type="match status" value="1"/>
</dbReference>
<evidence type="ECO:0000259" key="8">
    <source>
        <dbReference type="Pfam" id="PF00905"/>
    </source>
</evidence>
<evidence type="ECO:0000256" key="7">
    <source>
        <dbReference type="SAM" id="Phobius"/>
    </source>
</evidence>
<keyword evidence="7" id="KW-0812">Transmembrane</keyword>
<feature type="domain" description="Penicillin-binding protein transpeptidase" evidence="8">
    <location>
        <begin position="75"/>
        <end position="293"/>
    </location>
</feature>
<organism evidence="9 10">
    <name type="scientific">Nostoc sphaeroides CCNUC1</name>
    <dbReference type="NCBI Taxonomy" id="2653204"/>
    <lineage>
        <taxon>Bacteria</taxon>
        <taxon>Bacillati</taxon>
        <taxon>Cyanobacteriota</taxon>
        <taxon>Cyanophyceae</taxon>
        <taxon>Nostocales</taxon>
        <taxon>Nostocaceae</taxon>
        <taxon>Nostoc</taxon>
    </lineage>
</organism>
<keyword evidence="5" id="KW-0378">Hydrolase</keyword>
<gene>
    <name evidence="9" type="ORF">GXM_03190</name>
</gene>
<sequence>MKYAMKNILFRMWRSLGRYRTQAVIFTVIGCIAVLSVITFGAMYVVAQPASTSSERLTIKTPNLGRHFQEFGREGSILIYDSKNNRFYEHNPQRNVTAIAPASTFKIFNALVALEISIVPDDVAVLTWDGIHREIDAWNHDTNLRQAFKDSTVWFYQVLARRAGYERMQQFINKVGYGNRQIGTAADIDRFWLQQQLLQITPKEQIKFLQRLYQGDLPFSQRTINLVKDIMIREQTPDYTLRGKTGWLTSTKPNIGWFVGYLEQNKNVYFFATTLDMDKAEDAPARIEITRRSLKDLGLLAQMN</sequence>